<sequence length="123" mass="14035">MINPLNKPALGTRLMNHVFFPNLKLQVIRNTQKSFPTDGKLMFKTNCDVGKVDIKTYVKALYGTPVDKVNTINVQGRIKQAIKGFGRKASRINYKYKTTDYKKAIITVDESLKSQLSRKKLNK</sequence>
<evidence type="ECO:0000256" key="2">
    <source>
        <dbReference type="ARBA" id="ARBA00022980"/>
    </source>
</evidence>
<evidence type="ECO:0000256" key="3">
    <source>
        <dbReference type="ARBA" id="ARBA00023274"/>
    </source>
</evidence>
<dbReference type="PANTHER" id="PTHR12059">
    <property type="entry name" value="RIBOSOMAL PROTEIN L23-RELATED"/>
    <property type="match status" value="1"/>
</dbReference>
<keyword evidence="6" id="KW-1185">Reference proteome</keyword>
<dbReference type="VEuPathDB" id="AmoebaDB:DICPUDRAFT_74560"/>
<reference evidence="6" key="1">
    <citation type="journal article" date="2011" name="Genome Biol.">
        <title>Comparative genomics of the social amoebae Dictyostelium discoideum and Dictyostelium purpureum.</title>
        <authorList>
            <consortium name="US DOE Joint Genome Institute (JGI-PGF)"/>
            <person name="Sucgang R."/>
            <person name="Kuo A."/>
            <person name="Tian X."/>
            <person name="Salerno W."/>
            <person name="Parikh A."/>
            <person name="Feasley C.L."/>
            <person name="Dalin E."/>
            <person name="Tu H."/>
            <person name="Huang E."/>
            <person name="Barry K."/>
            <person name="Lindquist E."/>
            <person name="Shapiro H."/>
            <person name="Bruce D."/>
            <person name="Schmutz J."/>
            <person name="Salamov A."/>
            <person name="Fey P."/>
            <person name="Gaudet P."/>
            <person name="Anjard C."/>
            <person name="Babu M.M."/>
            <person name="Basu S."/>
            <person name="Bushmanova Y."/>
            <person name="van der Wel H."/>
            <person name="Katoh-Kurasawa M."/>
            <person name="Dinh C."/>
            <person name="Coutinho P.M."/>
            <person name="Saito T."/>
            <person name="Elias M."/>
            <person name="Schaap P."/>
            <person name="Kay R.R."/>
            <person name="Henrissat B."/>
            <person name="Eichinger L."/>
            <person name="Rivero F."/>
            <person name="Putnam N.H."/>
            <person name="West C.M."/>
            <person name="Loomis W.F."/>
            <person name="Chisholm R.L."/>
            <person name="Shaulsky G."/>
            <person name="Strassmann J.E."/>
            <person name="Queller D.C."/>
            <person name="Kuspa A."/>
            <person name="Grigoriev I.V."/>
        </authorList>
    </citation>
    <scope>NUCLEOTIDE SEQUENCE [LARGE SCALE GENOMIC DNA]</scope>
    <source>
        <strain evidence="6">QSDP1</strain>
    </source>
</reference>
<protein>
    <recommendedName>
        <fullName evidence="4">Large ribosomal subunit protein uL23m</fullName>
    </recommendedName>
</protein>
<dbReference type="FunCoup" id="F0Z837">
    <property type="interactions" value="95"/>
</dbReference>
<dbReference type="STRING" id="5786.F0Z837"/>
<organism evidence="5 6">
    <name type="scientific">Dictyostelium purpureum</name>
    <name type="common">Slime mold</name>
    <dbReference type="NCBI Taxonomy" id="5786"/>
    <lineage>
        <taxon>Eukaryota</taxon>
        <taxon>Amoebozoa</taxon>
        <taxon>Evosea</taxon>
        <taxon>Eumycetozoa</taxon>
        <taxon>Dictyostelia</taxon>
        <taxon>Dictyosteliales</taxon>
        <taxon>Dictyosteliaceae</taxon>
        <taxon>Dictyostelium</taxon>
    </lineage>
</organism>
<dbReference type="InterPro" id="IPR012678">
    <property type="entry name" value="Ribosomal_uL23/eL15/eS24_sf"/>
</dbReference>
<dbReference type="InParanoid" id="F0Z837"/>
<evidence type="ECO:0000256" key="4">
    <source>
        <dbReference type="ARBA" id="ARBA00039977"/>
    </source>
</evidence>
<proteinExistence type="inferred from homology"/>
<dbReference type="GO" id="GO:0003735">
    <property type="term" value="F:structural constituent of ribosome"/>
    <property type="evidence" value="ECO:0000318"/>
    <property type="project" value="GO_Central"/>
</dbReference>
<dbReference type="KEGG" id="dpp:DICPUDRAFT_74560"/>
<dbReference type="GO" id="GO:0032543">
    <property type="term" value="P:mitochondrial translation"/>
    <property type="evidence" value="ECO:0000318"/>
    <property type="project" value="GO_Central"/>
</dbReference>
<evidence type="ECO:0000313" key="6">
    <source>
        <dbReference type="Proteomes" id="UP000001064"/>
    </source>
</evidence>
<accession>F0Z837</accession>
<dbReference type="GeneID" id="10509516"/>
<gene>
    <name evidence="5" type="ORF">DICPUDRAFT_74560</name>
</gene>
<dbReference type="SUPFAM" id="SSF54189">
    <property type="entry name" value="Ribosomal proteins S24e, L23 and L15e"/>
    <property type="match status" value="1"/>
</dbReference>
<dbReference type="EMBL" id="GL870950">
    <property type="protein sequence ID" value="EGC39860.1"/>
    <property type="molecule type" value="Genomic_DNA"/>
</dbReference>
<dbReference type="PANTHER" id="PTHR12059:SF5">
    <property type="entry name" value="LARGE RIBOSOMAL SUBUNIT PROTEIN UL23M"/>
    <property type="match status" value="1"/>
</dbReference>
<dbReference type="AlphaFoldDB" id="F0Z837"/>
<dbReference type="GO" id="GO:0005762">
    <property type="term" value="C:mitochondrial large ribosomal subunit"/>
    <property type="evidence" value="ECO:0000318"/>
    <property type="project" value="GO_Central"/>
</dbReference>
<dbReference type="InterPro" id="IPR013025">
    <property type="entry name" value="Ribosomal_uL23-like"/>
</dbReference>
<dbReference type="OrthoDB" id="275582at2759"/>
<comment type="similarity">
    <text evidence="1">Belongs to the universal ribosomal protein uL23 family.</text>
</comment>
<name>F0Z837_DICPU</name>
<dbReference type="OMA" id="RVEPNYT"/>
<keyword evidence="3" id="KW-0687">Ribonucleoprotein</keyword>
<dbReference type="Proteomes" id="UP000001064">
    <property type="component" value="Unassembled WGS sequence"/>
</dbReference>
<dbReference type="RefSeq" id="XP_003283611.1">
    <property type="nucleotide sequence ID" value="XM_003283563.1"/>
</dbReference>
<dbReference type="InterPro" id="IPR012677">
    <property type="entry name" value="Nucleotide-bd_a/b_plait_sf"/>
</dbReference>
<evidence type="ECO:0000256" key="1">
    <source>
        <dbReference type="ARBA" id="ARBA00006700"/>
    </source>
</evidence>
<keyword evidence="2" id="KW-0689">Ribosomal protein</keyword>
<dbReference type="FunFam" id="3.30.70.330:FF:001793">
    <property type="match status" value="1"/>
</dbReference>
<evidence type="ECO:0000313" key="5">
    <source>
        <dbReference type="EMBL" id="EGC39860.1"/>
    </source>
</evidence>
<dbReference type="eggNOG" id="ENOG502SBX2">
    <property type="taxonomic scope" value="Eukaryota"/>
</dbReference>
<dbReference type="Pfam" id="PF00276">
    <property type="entry name" value="Ribosomal_L23"/>
    <property type="match status" value="1"/>
</dbReference>
<dbReference type="Gene3D" id="3.30.70.330">
    <property type="match status" value="1"/>
</dbReference>